<evidence type="ECO:0000256" key="6">
    <source>
        <dbReference type="ARBA" id="ARBA00022524"/>
    </source>
</evidence>
<evidence type="ECO:0000256" key="18">
    <source>
        <dbReference type="ARBA" id="ARBA00031865"/>
    </source>
</evidence>
<dbReference type="GO" id="GO:0019028">
    <property type="term" value="C:viral capsid"/>
    <property type="evidence" value="ECO:0007669"/>
    <property type="project" value="UniProtKB-KW"/>
</dbReference>
<dbReference type="GO" id="GO:0005198">
    <property type="term" value="F:structural molecule activity"/>
    <property type="evidence" value="ECO:0007669"/>
    <property type="project" value="InterPro"/>
</dbReference>
<evidence type="ECO:0000256" key="13">
    <source>
        <dbReference type="ARBA" id="ARBA00023125"/>
    </source>
</evidence>
<dbReference type="InterPro" id="IPR001070">
    <property type="entry name" value="Polyoma_coat_VP2"/>
</dbReference>
<evidence type="ECO:0000256" key="17">
    <source>
        <dbReference type="ARBA" id="ARBA00023296"/>
    </source>
</evidence>
<keyword evidence="11" id="KW-1043">Host membrane</keyword>
<keyword evidence="13" id="KW-0238">DNA-binding</keyword>
<dbReference type="EMBL" id="PP410051">
    <property type="protein sequence ID" value="WZK92784.1"/>
    <property type="molecule type" value="Genomic_DNA"/>
</dbReference>
<organism evidence="19">
    <name type="scientific">Myotis daubentonii polyomavirus</name>
    <dbReference type="NCBI Taxonomy" id="3139990"/>
    <lineage>
        <taxon>Viruses</taxon>
        <taxon>Monodnaviria</taxon>
        <taxon>Shotokuvirae</taxon>
        <taxon>Cossaviricota</taxon>
        <taxon>Papovaviricetes</taxon>
        <taxon>Sepolyvirales</taxon>
        <taxon>Polyomaviridae</taxon>
    </lineage>
</organism>
<evidence type="ECO:0000313" key="19">
    <source>
        <dbReference type="EMBL" id="WZK92784.1"/>
    </source>
</evidence>
<sequence length="231" mass="24812">MGGILSTVVELIVMAIDLSATTGLAMDAILTGEALASLEAEVSALMTIEGLSGLEALAQLGWTAEQFSQMSLLATTYSQAIGYGVVFQTVTGISTLIQAGIRLGLDVSAANRRTLASQLAKTFGQLANTLHLNLSHQFNPLDWCGSLHNNYPSELDKVDISILSKFANVLEYGRWVNQAEFTTDPFKESGDIIQFYEAPGGTFQPTTPDWLLTLILRLHGSQEKAPVCSLS</sequence>
<keyword evidence="9" id="KW-0519">Myristate</keyword>
<protein>
    <recommendedName>
        <fullName evidence="5">Minor capsid protein VP2</fullName>
    </recommendedName>
    <alternativeName>
        <fullName evidence="18">Minor structural protein VP2</fullName>
    </alternativeName>
</protein>
<keyword evidence="14" id="KW-0472">Membrane</keyword>
<evidence type="ECO:0000256" key="4">
    <source>
        <dbReference type="ARBA" id="ARBA00006444"/>
    </source>
</evidence>
<keyword evidence="10" id="KW-0946">Virion</keyword>
<keyword evidence="16" id="KW-0449">Lipoprotein</keyword>
<keyword evidence="7" id="KW-0167">Capsid protein</keyword>
<reference evidence="19" key="2">
    <citation type="submission" date="2024-02" db="EMBL/GenBank/DDBJ databases">
        <authorList>
            <person name="Buigues J."/>
            <person name="Vinals A."/>
            <person name="Martinez-Recio R."/>
            <person name="S Monros J."/>
            <person name="Sanjuan R."/>
            <person name="Cuevas J.M."/>
        </authorList>
    </citation>
    <scope>NUCLEOTIDE SEQUENCE</scope>
    <source>
        <strain evidence="19">MAVG25</strain>
    </source>
</reference>
<evidence type="ECO:0000256" key="11">
    <source>
        <dbReference type="ARBA" id="ARBA00022870"/>
    </source>
</evidence>
<evidence type="ECO:0000256" key="2">
    <source>
        <dbReference type="ARBA" id="ARBA00004328"/>
    </source>
</evidence>
<keyword evidence="15" id="KW-1038">Host endoplasmic reticulum</keyword>
<evidence type="ECO:0000256" key="10">
    <source>
        <dbReference type="ARBA" id="ARBA00022844"/>
    </source>
</evidence>
<dbReference type="GO" id="GO:0046718">
    <property type="term" value="P:symbiont entry into host cell"/>
    <property type="evidence" value="ECO:0007669"/>
    <property type="project" value="UniProtKB-KW"/>
</dbReference>
<evidence type="ECO:0000256" key="8">
    <source>
        <dbReference type="ARBA" id="ARBA00022562"/>
    </source>
</evidence>
<comment type="similarity">
    <text evidence="4">Belongs to the polyomaviruses capsid protein VP2 family.</text>
</comment>
<dbReference type="Pfam" id="PF00761">
    <property type="entry name" value="Polyoma_coat2"/>
    <property type="match status" value="2"/>
</dbReference>
<dbReference type="GO" id="GO:0043657">
    <property type="term" value="C:host cell"/>
    <property type="evidence" value="ECO:0007669"/>
    <property type="project" value="GOC"/>
</dbReference>
<dbReference type="GO" id="GO:0044167">
    <property type="term" value="C:host cell endoplasmic reticulum membrane"/>
    <property type="evidence" value="ECO:0007669"/>
    <property type="project" value="UniProtKB-SubCell"/>
</dbReference>
<dbReference type="GO" id="GO:0003677">
    <property type="term" value="F:DNA binding"/>
    <property type="evidence" value="ECO:0007669"/>
    <property type="project" value="UniProtKB-KW"/>
</dbReference>
<evidence type="ECO:0000256" key="14">
    <source>
        <dbReference type="ARBA" id="ARBA00023136"/>
    </source>
</evidence>
<proteinExistence type="inferred from homology"/>
<name>A0AAU6S4Y9_9POLY</name>
<evidence type="ECO:0000256" key="15">
    <source>
        <dbReference type="ARBA" id="ARBA00023184"/>
    </source>
</evidence>
<keyword evidence="12" id="KW-0426">Late protein</keyword>
<accession>A0AAU6S4Y9</accession>
<evidence type="ECO:0000256" key="9">
    <source>
        <dbReference type="ARBA" id="ARBA00022707"/>
    </source>
</evidence>
<dbReference type="GO" id="GO:0042025">
    <property type="term" value="C:host cell nucleus"/>
    <property type="evidence" value="ECO:0007669"/>
    <property type="project" value="UniProtKB-SubCell"/>
</dbReference>
<evidence type="ECO:0000256" key="16">
    <source>
        <dbReference type="ARBA" id="ARBA00023288"/>
    </source>
</evidence>
<comment type="subcellular location">
    <subcellularLocation>
        <location evidence="3">Host endoplasmic reticulum membrane</location>
    </subcellularLocation>
    <subcellularLocation>
        <location evidence="1">Host nucleus</location>
    </subcellularLocation>
    <subcellularLocation>
        <location evidence="2">Virion</location>
    </subcellularLocation>
</comment>
<evidence type="ECO:0000256" key="12">
    <source>
        <dbReference type="ARBA" id="ARBA00022921"/>
    </source>
</evidence>
<evidence type="ECO:0000256" key="1">
    <source>
        <dbReference type="ARBA" id="ARBA00004147"/>
    </source>
</evidence>
<keyword evidence="17" id="KW-1160">Virus entry into host cell</keyword>
<evidence type="ECO:0000256" key="3">
    <source>
        <dbReference type="ARBA" id="ARBA00004625"/>
    </source>
</evidence>
<evidence type="ECO:0000256" key="7">
    <source>
        <dbReference type="ARBA" id="ARBA00022561"/>
    </source>
</evidence>
<keyword evidence="8" id="KW-1048">Host nucleus</keyword>
<keyword evidence="6" id="KW-1163">Viral penetration into host nucleus</keyword>
<reference evidence="19" key="1">
    <citation type="journal article" date="2024" name="Microbiol. Spectr.">
        <title>Full-genome sequencing of dozens of new DNA viruses found in Spanish bat feces.</title>
        <authorList>
            <person name="Buigues J."/>
            <person name="Vinals A."/>
            <person name="Martinez-Recio R."/>
            <person name="Monros J.S."/>
            <person name="Sanjuan R."/>
            <person name="Cuevas J.M."/>
        </authorList>
    </citation>
    <scope>NUCLEOTIDE SEQUENCE</scope>
    <source>
        <strain evidence="19">MAVG25</strain>
    </source>
</reference>
<evidence type="ECO:0000256" key="5">
    <source>
        <dbReference type="ARBA" id="ARBA00022269"/>
    </source>
</evidence>
<dbReference type="GO" id="GO:0075732">
    <property type="term" value="P:viral penetration into host nucleus"/>
    <property type="evidence" value="ECO:0007669"/>
    <property type="project" value="UniProtKB-KW"/>
</dbReference>